<dbReference type="Gene3D" id="3.30.200.20">
    <property type="entry name" value="Phosphorylase Kinase, domain 1"/>
    <property type="match status" value="1"/>
</dbReference>
<feature type="transmembrane region" description="Helical" evidence="19">
    <location>
        <begin position="627"/>
        <end position="649"/>
    </location>
</feature>
<keyword evidence="14 19" id="KW-0472">Membrane</keyword>
<keyword evidence="5" id="KW-0433">Leucine-rich repeat</keyword>
<dbReference type="GO" id="GO:0004674">
    <property type="term" value="F:protein serine/threonine kinase activity"/>
    <property type="evidence" value="ECO:0007669"/>
    <property type="project" value="UniProtKB-KW"/>
</dbReference>
<dbReference type="PANTHER" id="PTHR48006:SF34">
    <property type="entry name" value="OS08G0203700 PROTEIN"/>
    <property type="match status" value="1"/>
</dbReference>
<evidence type="ECO:0000256" key="9">
    <source>
        <dbReference type="ARBA" id="ARBA00022737"/>
    </source>
</evidence>
<dbReference type="CDD" id="cd14066">
    <property type="entry name" value="STKc_IRAK"/>
    <property type="match status" value="1"/>
</dbReference>
<comment type="subcellular location">
    <subcellularLocation>
        <location evidence="1">Cell membrane</location>
        <topology evidence="1">Single-pass membrane protein</topology>
    </subcellularLocation>
</comment>
<keyword evidence="3" id="KW-0723">Serine/threonine-protein kinase</keyword>
<evidence type="ECO:0000256" key="6">
    <source>
        <dbReference type="ARBA" id="ARBA00022679"/>
    </source>
</evidence>
<dbReference type="AlphaFoldDB" id="A0AAV9DS26"/>
<evidence type="ECO:0000256" key="20">
    <source>
        <dbReference type="SAM" id="SignalP"/>
    </source>
</evidence>
<evidence type="ECO:0000256" key="11">
    <source>
        <dbReference type="ARBA" id="ARBA00022777"/>
    </source>
</evidence>
<evidence type="ECO:0000256" key="14">
    <source>
        <dbReference type="ARBA" id="ARBA00023136"/>
    </source>
</evidence>
<keyword evidence="9" id="KW-0677">Repeat</keyword>
<feature type="domain" description="Protein kinase" evidence="21">
    <location>
        <begin position="686"/>
        <end position="960"/>
    </location>
</feature>
<evidence type="ECO:0000256" key="4">
    <source>
        <dbReference type="ARBA" id="ARBA00022553"/>
    </source>
</evidence>
<keyword evidence="23" id="KW-1185">Reference proteome</keyword>
<evidence type="ECO:0000256" key="13">
    <source>
        <dbReference type="ARBA" id="ARBA00022989"/>
    </source>
</evidence>
<feature type="compositionally biased region" description="Polar residues" evidence="18">
    <location>
        <begin position="1025"/>
        <end position="1042"/>
    </location>
</feature>
<feature type="signal peptide" evidence="20">
    <location>
        <begin position="1"/>
        <end position="27"/>
    </location>
</feature>
<dbReference type="Gene3D" id="3.80.10.10">
    <property type="entry name" value="Ribonuclease Inhibitor"/>
    <property type="match status" value="3"/>
</dbReference>
<dbReference type="Pfam" id="PF11721">
    <property type="entry name" value="Malectin"/>
    <property type="match status" value="1"/>
</dbReference>
<sequence>MNSLICPLVFCWLICLVCFVGRSGAQARTDPSEARALNIIFQKWNISSPSVWNVSGDVCSGSAVNGVNLFNEDSYNPAIKCDCGFNNQSTCHVTELKVSGLNVRGAIPQELANLTNLKTLILAQNFLNGSLPDFLGSLTSLGFLNLAVNAFTGPIPGQLGQLRKLFLLAIGINYFTGPLPGELGQLTNLKELYIDSCGASGEIPSTFVSLKSLEKLWASDVNFTGNLPDFIGSLTSLQELRFQGNYFEGPIPSSYSSLTNLSDLRISDLSGDSPSSLDFINNMTSLKILILRNSQISGGIPSNMDKFQLINHLDLSFNNLTGQIPQSLFSLSSLGFLFLGNNSLSGTLPLQKNANLQNIDLSYNEISGQFPSWVTAEGLQLNLVANNFVIDGSNDSKLSPGLSCLQNSIPCNSGSPVYSSFAVNCGGETFKAVDGTVFENDTINLGAASYYVTETKKWAVSNIGTYPKLPNSTYVLGNLFSVSNTPDAELFRSARQSPSSLRYYGLGLVNQNYTIRLLFTDDDRPIWQSIGRRVFDIYVQGLLIVKDFDISYEARKQDQKSRTLVKEFIASVSNNFLEIHFFWAGKGTCCVPTQWQKQGQYGPLISAISVFRADSTPARPSKKKRSLVAGILIPMGIVGMLSILGVLMWRWRLRRLRMADEEELLRTGARPHTFSYSELRAATEDFSPNNKLGEGGFGSVYKGKLSDERLVAVKQLTVSSHQGKSQFVTEIATISAVQHRNLVKLHGCCIEGDKRLLLYEYLENKSLDQALFGRSNLYLDWTTRLNICLGTARGLAYLHEESRPRIIHRDVKASNILLDADLNPKLSDFGLAKLYDDEKTHMSTRIAGTVGYLAPEYALCGHLTEKADVFGFGVVMLEIISGRRNFDRNLEEEKAYLLEWAWRLHERNQELELMDKTLPEFDKNEAMRAIKAALLCTQSSPTQRPPMSKVVAMLTGDVEIGSVTITPGYMTGYHFSDMSSFIRSDASTSLSKTGTTTTTTTSMTNSQQYISQSSSYTDERVFSPVSPSQPMLHQRMSGSYTV</sequence>
<accession>A0AAV9DS26</accession>
<feature type="compositionally biased region" description="Low complexity" evidence="18">
    <location>
        <begin position="988"/>
        <end position="1016"/>
    </location>
</feature>
<evidence type="ECO:0000256" key="15">
    <source>
        <dbReference type="ARBA" id="ARBA00023170"/>
    </source>
</evidence>
<dbReference type="EC" id="2.7.11.1" evidence="2"/>
<reference evidence="22" key="1">
    <citation type="journal article" date="2023" name="Nat. Commun.">
        <title>Diploid and tetraploid genomes of Acorus and the evolution of monocots.</title>
        <authorList>
            <person name="Ma L."/>
            <person name="Liu K.W."/>
            <person name="Li Z."/>
            <person name="Hsiao Y.Y."/>
            <person name="Qi Y."/>
            <person name="Fu T."/>
            <person name="Tang G.D."/>
            <person name="Zhang D."/>
            <person name="Sun W.H."/>
            <person name="Liu D.K."/>
            <person name="Li Y."/>
            <person name="Chen G.Z."/>
            <person name="Liu X.D."/>
            <person name="Liao X.Y."/>
            <person name="Jiang Y.T."/>
            <person name="Yu X."/>
            <person name="Hao Y."/>
            <person name="Huang J."/>
            <person name="Zhao X.W."/>
            <person name="Ke S."/>
            <person name="Chen Y.Y."/>
            <person name="Wu W.L."/>
            <person name="Hsu J.L."/>
            <person name="Lin Y.F."/>
            <person name="Huang M.D."/>
            <person name="Li C.Y."/>
            <person name="Huang L."/>
            <person name="Wang Z.W."/>
            <person name="Zhao X."/>
            <person name="Zhong W.Y."/>
            <person name="Peng D.H."/>
            <person name="Ahmad S."/>
            <person name="Lan S."/>
            <person name="Zhang J.S."/>
            <person name="Tsai W.C."/>
            <person name="Van de Peer Y."/>
            <person name="Liu Z.J."/>
        </authorList>
    </citation>
    <scope>NUCLEOTIDE SEQUENCE</scope>
    <source>
        <strain evidence="22">CP</strain>
    </source>
</reference>
<dbReference type="Pfam" id="PF00069">
    <property type="entry name" value="Pkinase"/>
    <property type="match status" value="1"/>
</dbReference>
<evidence type="ECO:0000256" key="2">
    <source>
        <dbReference type="ARBA" id="ARBA00012513"/>
    </source>
</evidence>
<evidence type="ECO:0000256" key="10">
    <source>
        <dbReference type="ARBA" id="ARBA00022741"/>
    </source>
</evidence>
<evidence type="ECO:0000259" key="21">
    <source>
        <dbReference type="PROSITE" id="PS50011"/>
    </source>
</evidence>
<keyword evidence="11 22" id="KW-0418">Kinase</keyword>
<evidence type="ECO:0000313" key="22">
    <source>
        <dbReference type="EMBL" id="KAK1304506.1"/>
    </source>
</evidence>
<dbReference type="FunFam" id="1.10.510.10:FF:000044">
    <property type="entry name" value="Putative LRR receptor-like serine/threonine-protein kinase"/>
    <property type="match status" value="1"/>
</dbReference>
<dbReference type="Gene3D" id="1.10.510.10">
    <property type="entry name" value="Transferase(Phosphotransferase) domain 1"/>
    <property type="match status" value="1"/>
</dbReference>
<keyword evidence="13 19" id="KW-1133">Transmembrane helix</keyword>
<dbReference type="FunFam" id="3.80.10.10:FF:001380">
    <property type="entry name" value="Os05g0256100 protein"/>
    <property type="match status" value="1"/>
</dbReference>
<evidence type="ECO:0000256" key="18">
    <source>
        <dbReference type="SAM" id="MobiDB-lite"/>
    </source>
</evidence>
<reference evidence="22" key="2">
    <citation type="submission" date="2023-06" db="EMBL/GenBank/DDBJ databases">
        <authorList>
            <person name="Ma L."/>
            <person name="Liu K.-W."/>
            <person name="Li Z."/>
            <person name="Hsiao Y.-Y."/>
            <person name="Qi Y."/>
            <person name="Fu T."/>
            <person name="Tang G."/>
            <person name="Zhang D."/>
            <person name="Sun W.-H."/>
            <person name="Liu D.-K."/>
            <person name="Li Y."/>
            <person name="Chen G.-Z."/>
            <person name="Liu X.-D."/>
            <person name="Liao X.-Y."/>
            <person name="Jiang Y.-T."/>
            <person name="Yu X."/>
            <person name="Hao Y."/>
            <person name="Huang J."/>
            <person name="Zhao X.-W."/>
            <person name="Ke S."/>
            <person name="Chen Y.-Y."/>
            <person name="Wu W.-L."/>
            <person name="Hsu J.-L."/>
            <person name="Lin Y.-F."/>
            <person name="Huang M.-D."/>
            <person name="Li C.-Y."/>
            <person name="Huang L."/>
            <person name="Wang Z.-W."/>
            <person name="Zhao X."/>
            <person name="Zhong W.-Y."/>
            <person name="Peng D.-H."/>
            <person name="Ahmad S."/>
            <person name="Lan S."/>
            <person name="Zhang J.-S."/>
            <person name="Tsai W.-C."/>
            <person name="Van De Peer Y."/>
            <person name="Liu Z.-J."/>
        </authorList>
    </citation>
    <scope>NUCLEOTIDE SEQUENCE</scope>
    <source>
        <strain evidence="22">CP</strain>
        <tissue evidence="22">Leaves</tissue>
    </source>
</reference>
<dbReference type="PROSITE" id="PS50011">
    <property type="entry name" value="PROTEIN_KINASE_DOM"/>
    <property type="match status" value="1"/>
</dbReference>
<dbReference type="SMART" id="SM00220">
    <property type="entry name" value="S_TKc"/>
    <property type="match status" value="1"/>
</dbReference>
<gene>
    <name evidence="22" type="ORF">QJS10_CPB11g01539</name>
</gene>
<comment type="caution">
    <text evidence="22">The sequence shown here is derived from an EMBL/GenBank/DDBJ whole genome shotgun (WGS) entry which is preliminary data.</text>
</comment>
<dbReference type="SUPFAM" id="SSF56112">
    <property type="entry name" value="Protein kinase-like (PK-like)"/>
    <property type="match status" value="1"/>
</dbReference>
<evidence type="ECO:0000256" key="1">
    <source>
        <dbReference type="ARBA" id="ARBA00004162"/>
    </source>
</evidence>
<keyword evidence="6" id="KW-0808">Transferase</keyword>
<dbReference type="EMBL" id="JAUJYO010000011">
    <property type="protein sequence ID" value="KAK1304506.1"/>
    <property type="molecule type" value="Genomic_DNA"/>
</dbReference>
<keyword evidence="12 17" id="KW-0067">ATP-binding</keyword>
<dbReference type="SUPFAM" id="SSF52058">
    <property type="entry name" value="L domain-like"/>
    <property type="match status" value="1"/>
</dbReference>
<keyword evidence="7 19" id="KW-0812">Transmembrane</keyword>
<protein>
    <recommendedName>
        <fullName evidence="2">non-specific serine/threonine protein kinase</fullName>
        <ecNumber evidence="2">2.7.11.1</ecNumber>
    </recommendedName>
</protein>
<dbReference type="PANTHER" id="PTHR48006">
    <property type="entry name" value="LEUCINE-RICH REPEAT-CONTAINING PROTEIN DDB_G0281931-RELATED"/>
    <property type="match status" value="1"/>
</dbReference>
<dbReference type="InterPro" id="IPR021720">
    <property type="entry name" value="Malectin_dom"/>
</dbReference>
<dbReference type="InterPro" id="IPR008271">
    <property type="entry name" value="Ser/Thr_kinase_AS"/>
</dbReference>
<dbReference type="GO" id="GO:0005524">
    <property type="term" value="F:ATP binding"/>
    <property type="evidence" value="ECO:0007669"/>
    <property type="project" value="UniProtKB-UniRule"/>
</dbReference>
<evidence type="ECO:0000256" key="7">
    <source>
        <dbReference type="ARBA" id="ARBA00022692"/>
    </source>
</evidence>
<dbReference type="Gene3D" id="2.60.120.430">
    <property type="entry name" value="Galactose-binding lectin"/>
    <property type="match status" value="1"/>
</dbReference>
<evidence type="ECO:0000256" key="8">
    <source>
        <dbReference type="ARBA" id="ARBA00022729"/>
    </source>
</evidence>
<keyword evidence="16" id="KW-0325">Glycoprotein</keyword>
<evidence type="ECO:0000256" key="16">
    <source>
        <dbReference type="ARBA" id="ARBA00023180"/>
    </source>
</evidence>
<dbReference type="InterPro" id="IPR011009">
    <property type="entry name" value="Kinase-like_dom_sf"/>
</dbReference>
<dbReference type="FunFam" id="3.30.200.20:FF:000140">
    <property type="entry name" value="Leucine-rich repeat receptor-like protein kinase"/>
    <property type="match status" value="1"/>
</dbReference>
<dbReference type="InterPro" id="IPR001611">
    <property type="entry name" value="Leu-rich_rpt"/>
</dbReference>
<dbReference type="InterPro" id="IPR000719">
    <property type="entry name" value="Prot_kinase_dom"/>
</dbReference>
<feature type="chain" id="PRO_5043900165" description="non-specific serine/threonine protein kinase" evidence="20">
    <location>
        <begin position="28"/>
        <end position="1042"/>
    </location>
</feature>
<name>A0AAV9DS26_ACOCL</name>
<evidence type="ECO:0000256" key="12">
    <source>
        <dbReference type="ARBA" id="ARBA00022840"/>
    </source>
</evidence>
<dbReference type="InterPro" id="IPR017441">
    <property type="entry name" value="Protein_kinase_ATP_BS"/>
</dbReference>
<feature type="binding site" evidence="17">
    <location>
        <position position="714"/>
    </location>
    <ligand>
        <name>ATP</name>
        <dbReference type="ChEBI" id="CHEBI:30616"/>
    </ligand>
</feature>
<evidence type="ECO:0000256" key="19">
    <source>
        <dbReference type="SAM" id="Phobius"/>
    </source>
</evidence>
<evidence type="ECO:0000256" key="5">
    <source>
        <dbReference type="ARBA" id="ARBA00022614"/>
    </source>
</evidence>
<dbReference type="PROSITE" id="PS00107">
    <property type="entry name" value="PROTEIN_KINASE_ATP"/>
    <property type="match status" value="1"/>
</dbReference>
<dbReference type="Pfam" id="PF00560">
    <property type="entry name" value="LRR_1"/>
    <property type="match status" value="2"/>
</dbReference>
<dbReference type="InterPro" id="IPR051824">
    <property type="entry name" value="LRR_Rcpt-Like_S/T_Kinase"/>
</dbReference>
<dbReference type="InterPro" id="IPR032675">
    <property type="entry name" value="LRR_dom_sf"/>
</dbReference>
<keyword evidence="15 22" id="KW-0675">Receptor</keyword>
<dbReference type="GO" id="GO:0005886">
    <property type="term" value="C:plasma membrane"/>
    <property type="evidence" value="ECO:0007669"/>
    <property type="project" value="UniProtKB-SubCell"/>
</dbReference>
<dbReference type="FunFam" id="3.80.10.10:FF:000298">
    <property type="entry name" value="Putative LRR receptor-like serine/threonine-protein kinase"/>
    <property type="match status" value="1"/>
</dbReference>
<proteinExistence type="predicted"/>
<keyword evidence="4" id="KW-0597">Phosphoprotein</keyword>
<dbReference type="PROSITE" id="PS00108">
    <property type="entry name" value="PROTEIN_KINASE_ST"/>
    <property type="match status" value="1"/>
</dbReference>
<evidence type="ECO:0000313" key="23">
    <source>
        <dbReference type="Proteomes" id="UP001180020"/>
    </source>
</evidence>
<evidence type="ECO:0000256" key="17">
    <source>
        <dbReference type="PROSITE-ProRule" id="PRU10141"/>
    </source>
</evidence>
<feature type="region of interest" description="Disordered" evidence="18">
    <location>
        <begin position="988"/>
        <end position="1042"/>
    </location>
</feature>
<keyword evidence="10 17" id="KW-0547">Nucleotide-binding</keyword>
<evidence type="ECO:0000256" key="3">
    <source>
        <dbReference type="ARBA" id="ARBA00022527"/>
    </source>
</evidence>
<organism evidence="22 23">
    <name type="scientific">Acorus calamus</name>
    <name type="common">Sweet flag</name>
    <dbReference type="NCBI Taxonomy" id="4465"/>
    <lineage>
        <taxon>Eukaryota</taxon>
        <taxon>Viridiplantae</taxon>
        <taxon>Streptophyta</taxon>
        <taxon>Embryophyta</taxon>
        <taxon>Tracheophyta</taxon>
        <taxon>Spermatophyta</taxon>
        <taxon>Magnoliopsida</taxon>
        <taxon>Liliopsida</taxon>
        <taxon>Acoraceae</taxon>
        <taxon>Acorus</taxon>
    </lineage>
</organism>
<dbReference type="Proteomes" id="UP001180020">
    <property type="component" value="Unassembled WGS sequence"/>
</dbReference>
<keyword evidence="8 20" id="KW-0732">Signal</keyword>